<evidence type="ECO:0000313" key="7">
    <source>
        <dbReference type="Proteomes" id="UP001179952"/>
    </source>
</evidence>
<dbReference type="PANTHER" id="PTHR43952:SF45">
    <property type="entry name" value="PROTEIN RADIALIS-LIKE 4"/>
    <property type="match status" value="1"/>
</dbReference>
<comment type="caution">
    <text evidence="6">The sequence shown here is derived from an EMBL/GenBank/DDBJ whole genome shotgun (WGS) entry which is preliminary data.</text>
</comment>
<evidence type="ECO:0000256" key="4">
    <source>
        <dbReference type="ARBA" id="ARBA00023242"/>
    </source>
</evidence>
<reference evidence="6" key="2">
    <citation type="submission" date="2023-06" db="EMBL/GenBank/DDBJ databases">
        <authorList>
            <person name="Ma L."/>
            <person name="Liu K.-W."/>
            <person name="Li Z."/>
            <person name="Hsiao Y.-Y."/>
            <person name="Qi Y."/>
            <person name="Fu T."/>
            <person name="Tang G."/>
            <person name="Zhang D."/>
            <person name="Sun W.-H."/>
            <person name="Liu D.-K."/>
            <person name="Li Y."/>
            <person name="Chen G.-Z."/>
            <person name="Liu X.-D."/>
            <person name="Liao X.-Y."/>
            <person name="Jiang Y.-T."/>
            <person name="Yu X."/>
            <person name="Hao Y."/>
            <person name="Huang J."/>
            <person name="Zhao X.-W."/>
            <person name="Ke S."/>
            <person name="Chen Y.-Y."/>
            <person name="Wu W.-L."/>
            <person name="Hsu J.-L."/>
            <person name="Lin Y.-F."/>
            <person name="Huang M.-D."/>
            <person name="Li C.-Y."/>
            <person name="Huang L."/>
            <person name="Wang Z.-W."/>
            <person name="Zhao X."/>
            <person name="Zhong W.-Y."/>
            <person name="Peng D.-H."/>
            <person name="Ahmad S."/>
            <person name="Lan S."/>
            <person name="Zhang J.-S."/>
            <person name="Tsai W.-C."/>
            <person name="Van De Peer Y."/>
            <person name="Liu Z.-J."/>
        </authorList>
    </citation>
    <scope>NUCLEOTIDE SEQUENCE</scope>
    <source>
        <strain evidence="6">SCP</strain>
        <tissue evidence="6">Leaves</tissue>
    </source>
</reference>
<dbReference type="SUPFAM" id="SSF46689">
    <property type="entry name" value="Homeodomain-like"/>
    <property type="match status" value="1"/>
</dbReference>
<dbReference type="FunFam" id="1.10.10.60:FF:000154">
    <property type="entry name" value="Transcription factor SRM1"/>
    <property type="match status" value="1"/>
</dbReference>
<evidence type="ECO:0000256" key="1">
    <source>
        <dbReference type="ARBA" id="ARBA00004123"/>
    </source>
</evidence>
<dbReference type="PANTHER" id="PTHR43952">
    <property type="entry name" value="MYB FAMILY TRANSCRIPTION FACTOR-RELATED"/>
    <property type="match status" value="1"/>
</dbReference>
<evidence type="ECO:0000259" key="5">
    <source>
        <dbReference type="SMART" id="SM00717"/>
    </source>
</evidence>
<dbReference type="InterPro" id="IPR001005">
    <property type="entry name" value="SANT/Myb"/>
</dbReference>
<keyword evidence="3" id="KW-0804">Transcription</keyword>
<dbReference type="InterPro" id="IPR009057">
    <property type="entry name" value="Homeodomain-like_sf"/>
</dbReference>
<dbReference type="Proteomes" id="UP001179952">
    <property type="component" value="Unassembled WGS sequence"/>
</dbReference>
<evidence type="ECO:0000256" key="2">
    <source>
        <dbReference type="ARBA" id="ARBA00023015"/>
    </source>
</evidence>
<accession>A0AAV9BPM6</accession>
<protein>
    <submittedName>
        <fullName evidence="6">Protein RADIALIS-like 3</fullName>
    </submittedName>
</protein>
<dbReference type="GO" id="GO:0005634">
    <property type="term" value="C:nucleus"/>
    <property type="evidence" value="ECO:0007669"/>
    <property type="project" value="UniProtKB-SubCell"/>
</dbReference>
<name>A0AAV9BPM6_ACOGR</name>
<keyword evidence="4" id="KW-0539">Nucleus</keyword>
<feature type="domain" description="Myb-like" evidence="5">
    <location>
        <begin position="9"/>
        <end position="61"/>
    </location>
</feature>
<evidence type="ECO:0000256" key="3">
    <source>
        <dbReference type="ARBA" id="ARBA00023163"/>
    </source>
</evidence>
<comment type="subcellular location">
    <subcellularLocation>
        <location evidence="1">Nucleus</location>
    </subcellularLocation>
</comment>
<organism evidence="6 7">
    <name type="scientific">Acorus gramineus</name>
    <name type="common">Dwarf sweet flag</name>
    <dbReference type="NCBI Taxonomy" id="55184"/>
    <lineage>
        <taxon>Eukaryota</taxon>
        <taxon>Viridiplantae</taxon>
        <taxon>Streptophyta</taxon>
        <taxon>Embryophyta</taxon>
        <taxon>Tracheophyta</taxon>
        <taxon>Spermatophyta</taxon>
        <taxon>Magnoliopsida</taxon>
        <taxon>Liliopsida</taxon>
        <taxon>Acoraceae</taxon>
        <taxon>Acorus</taxon>
    </lineage>
</organism>
<gene>
    <name evidence="6" type="ORF">QJS04_geneDACA015803</name>
</gene>
<dbReference type="InterPro" id="IPR044636">
    <property type="entry name" value="RADIALIS-like"/>
</dbReference>
<dbReference type="CDD" id="cd00167">
    <property type="entry name" value="SANT"/>
    <property type="match status" value="1"/>
</dbReference>
<dbReference type="AlphaFoldDB" id="A0AAV9BPM6"/>
<keyword evidence="2" id="KW-0805">Transcription regulation</keyword>
<proteinExistence type="predicted"/>
<dbReference type="EMBL" id="JAUJYN010000002">
    <property type="protein sequence ID" value="KAK1278341.1"/>
    <property type="molecule type" value="Genomic_DNA"/>
</dbReference>
<sequence>MGNESSENGFSGWSWKDNKLFEVALAIVDEDDPDRWKVVATMIGGKSAEEVERHYCLLVEDLECIESGELDYRLGDGWIWLPVEQGQSDFWTDEDQKYVFFIQKFDLYSDNNDFYLDLLLN</sequence>
<dbReference type="Gene3D" id="1.10.10.60">
    <property type="entry name" value="Homeodomain-like"/>
    <property type="match status" value="1"/>
</dbReference>
<reference evidence="6" key="1">
    <citation type="journal article" date="2023" name="Nat. Commun.">
        <title>Diploid and tetraploid genomes of Acorus and the evolution of monocots.</title>
        <authorList>
            <person name="Ma L."/>
            <person name="Liu K.W."/>
            <person name="Li Z."/>
            <person name="Hsiao Y.Y."/>
            <person name="Qi Y."/>
            <person name="Fu T."/>
            <person name="Tang G.D."/>
            <person name="Zhang D."/>
            <person name="Sun W.H."/>
            <person name="Liu D.K."/>
            <person name="Li Y."/>
            <person name="Chen G.Z."/>
            <person name="Liu X.D."/>
            <person name="Liao X.Y."/>
            <person name="Jiang Y.T."/>
            <person name="Yu X."/>
            <person name="Hao Y."/>
            <person name="Huang J."/>
            <person name="Zhao X.W."/>
            <person name="Ke S."/>
            <person name="Chen Y.Y."/>
            <person name="Wu W.L."/>
            <person name="Hsu J.L."/>
            <person name="Lin Y.F."/>
            <person name="Huang M.D."/>
            <person name="Li C.Y."/>
            <person name="Huang L."/>
            <person name="Wang Z.W."/>
            <person name="Zhao X."/>
            <person name="Zhong W.Y."/>
            <person name="Peng D.H."/>
            <person name="Ahmad S."/>
            <person name="Lan S."/>
            <person name="Zhang J.S."/>
            <person name="Tsai W.C."/>
            <person name="Van de Peer Y."/>
            <person name="Liu Z.J."/>
        </authorList>
    </citation>
    <scope>NUCLEOTIDE SEQUENCE</scope>
    <source>
        <strain evidence="6">SCP</strain>
    </source>
</reference>
<keyword evidence="7" id="KW-1185">Reference proteome</keyword>
<dbReference type="SMART" id="SM00717">
    <property type="entry name" value="SANT"/>
    <property type="match status" value="1"/>
</dbReference>
<evidence type="ECO:0000313" key="6">
    <source>
        <dbReference type="EMBL" id="KAK1278341.1"/>
    </source>
</evidence>
<dbReference type="GO" id="GO:0003700">
    <property type="term" value="F:DNA-binding transcription factor activity"/>
    <property type="evidence" value="ECO:0007669"/>
    <property type="project" value="InterPro"/>
</dbReference>